<sequence>MTTEETEKRILQALRLGRAAEAEEIAAAALAMHPEAPFLRELRGRALHSQGRHDEAVTVLDALHATLDARGGDREALVRCKHMLGVSLNGLRRFEEAAALLREAIELGGDHDTLWSAASKSFHHLGEAEIARYHGAHALRARDRSADAAAAQHGPVAASRPRPFDPMARRRNVIAYSLFGTERYYRDCAIVNSRIAQAIYPDFTARYYCAEDTPRPVLDELVRNGAEVKLVRNPLAAWEGLFWRFWAFDDPEVDVVLIRDVDSPLTARERVAVEDWLHNSELPFHVLRDHVFHCTPMMAGLWGGFTGLLPPLKALSRAWLERSNSRYADQAFLIEVVWARIRDAALAHDSHYNLRATREFPPWGRVSHGVHAGWSWPWTGKLGRPNA</sequence>
<organism evidence="1 2">
    <name type="scientific">Albidovulum sediminis</name>
    <dbReference type="NCBI Taxonomy" id="3066345"/>
    <lineage>
        <taxon>Bacteria</taxon>
        <taxon>Pseudomonadati</taxon>
        <taxon>Pseudomonadota</taxon>
        <taxon>Alphaproteobacteria</taxon>
        <taxon>Rhodobacterales</taxon>
        <taxon>Paracoccaceae</taxon>
        <taxon>Albidovulum</taxon>
    </lineage>
</organism>
<gene>
    <name evidence="1" type="ORF">N5I32_14650</name>
</gene>
<protein>
    <submittedName>
        <fullName evidence="1">Tetratricopeptide repeat protein</fullName>
    </submittedName>
</protein>
<accession>A0ABT2NP96</accession>
<comment type="caution">
    <text evidence="1">The sequence shown here is derived from an EMBL/GenBank/DDBJ whole genome shotgun (WGS) entry which is preliminary data.</text>
</comment>
<dbReference type="Proteomes" id="UP001205601">
    <property type="component" value="Unassembled WGS sequence"/>
</dbReference>
<dbReference type="SUPFAM" id="SSF48452">
    <property type="entry name" value="TPR-like"/>
    <property type="match status" value="1"/>
</dbReference>
<dbReference type="RefSeq" id="WP_261496612.1">
    <property type="nucleotide sequence ID" value="NZ_JAOCQF010000002.1"/>
</dbReference>
<evidence type="ECO:0000313" key="1">
    <source>
        <dbReference type="EMBL" id="MCT8330760.1"/>
    </source>
</evidence>
<dbReference type="Pfam" id="PF13424">
    <property type="entry name" value="TPR_12"/>
    <property type="match status" value="1"/>
</dbReference>
<keyword evidence="2" id="KW-1185">Reference proteome</keyword>
<proteinExistence type="predicted"/>
<dbReference type="InterPro" id="IPR011990">
    <property type="entry name" value="TPR-like_helical_dom_sf"/>
</dbReference>
<dbReference type="EMBL" id="JAOCQF010000002">
    <property type="protein sequence ID" value="MCT8330760.1"/>
    <property type="molecule type" value="Genomic_DNA"/>
</dbReference>
<name>A0ABT2NP96_9RHOB</name>
<evidence type="ECO:0000313" key="2">
    <source>
        <dbReference type="Proteomes" id="UP001205601"/>
    </source>
</evidence>
<reference evidence="2" key="1">
    <citation type="submission" date="2023-07" db="EMBL/GenBank/DDBJ databases">
        <title>Defluviimonas sediminis sp. nov., isolated from mangrove sediment.</title>
        <authorList>
            <person name="Liu L."/>
            <person name="Li J."/>
            <person name="Huang Y."/>
            <person name="Pan J."/>
            <person name="Li M."/>
        </authorList>
    </citation>
    <scope>NUCLEOTIDE SEQUENCE [LARGE SCALE GENOMIC DNA]</scope>
    <source>
        <strain evidence="2">FT324</strain>
    </source>
</reference>
<dbReference type="Gene3D" id="1.25.40.10">
    <property type="entry name" value="Tetratricopeptide repeat domain"/>
    <property type="match status" value="1"/>
</dbReference>